<dbReference type="PROSITE" id="PS51462">
    <property type="entry name" value="NUDIX"/>
    <property type="match status" value="1"/>
</dbReference>
<dbReference type="InterPro" id="IPR020084">
    <property type="entry name" value="NUDIX_hydrolase_CS"/>
</dbReference>
<dbReference type="PANTHER" id="PTHR42904:SF6">
    <property type="entry name" value="NAD-CAPPED RNA HYDROLASE NUDT12"/>
    <property type="match status" value="1"/>
</dbReference>
<keyword evidence="7" id="KW-0460">Magnesium</keyword>
<evidence type="ECO:0000256" key="6">
    <source>
        <dbReference type="ARBA" id="ARBA00022801"/>
    </source>
</evidence>
<keyword evidence="6" id="KW-0378">Hydrolase</keyword>
<comment type="similarity">
    <text evidence="3">Belongs to the Nudix hydrolase family. NudC subfamily.</text>
</comment>
<keyword evidence="8" id="KW-0520">NAD</keyword>
<accession>A0A0H3U8B0</accession>
<protein>
    <recommendedName>
        <fullName evidence="4">NAD(+) diphosphatase</fullName>
        <ecNumber evidence="4">3.6.1.22</ecNumber>
    </recommendedName>
</protein>
<evidence type="ECO:0000256" key="7">
    <source>
        <dbReference type="ARBA" id="ARBA00022842"/>
    </source>
</evidence>
<keyword evidence="5" id="KW-0479">Metal-binding</keyword>
<dbReference type="CDD" id="cd03429">
    <property type="entry name" value="NUDIX_NADH_pyrophosphatase_Nudt13"/>
    <property type="match status" value="1"/>
</dbReference>
<comment type="catalytic activity">
    <reaction evidence="9">
        <text>a 5'-end NAD(+)-phospho-ribonucleoside in mRNA + H2O = a 5'-end phospho-adenosine-phospho-ribonucleoside in mRNA + beta-nicotinamide D-ribonucleotide + 2 H(+)</text>
        <dbReference type="Rhea" id="RHEA:60876"/>
        <dbReference type="Rhea" id="RHEA-COMP:15698"/>
        <dbReference type="Rhea" id="RHEA-COMP:15719"/>
        <dbReference type="ChEBI" id="CHEBI:14649"/>
        <dbReference type="ChEBI" id="CHEBI:15377"/>
        <dbReference type="ChEBI" id="CHEBI:15378"/>
        <dbReference type="ChEBI" id="CHEBI:144029"/>
        <dbReference type="ChEBI" id="CHEBI:144051"/>
    </reaction>
    <physiologicalReaction direction="left-to-right" evidence="9">
        <dbReference type="Rhea" id="RHEA:60877"/>
    </physiologicalReaction>
</comment>
<dbReference type="GO" id="GO:0006742">
    <property type="term" value="P:NADP+ catabolic process"/>
    <property type="evidence" value="ECO:0007669"/>
    <property type="project" value="TreeGrafter"/>
</dbReference>
<dbReference type="Gene3D" id="3.90.79.10">
    <property type="entry name" value="Nucleoside Triphosphate Pyrophosphohydrolase"/>
    <property type="match status" value="1"/>
</dbReference>
<dbReference type="AlphaFoldDB" id="A0A0H3U8B0"/>
<name>A0A0H3U8B0_9BACT</name>
<dbReference type="NCBIfam" id="NF001299">
    <property type="entry name" value="PRK00241.1"/>
    <property type="match status" value="1"/>
</dbReference>
<dbReference type="EC" id="3.6.1.22" evidence="4"/>
<proteinExistence type="inferred from homology"/>
<dbReference type="PROSITE" id="PS00893">
    <property type="entry name" value="NUDIX_BOX"/>
    <property type="match status" value="1"/>
</dbReference>
<evidence type="ECO:0000256" key="3">
    <source>
        <dbReference type="ARBA" id="ARBA00009595"/>
    </source>
</evidence>
<comment type="cofactor">
    <cofactor evidence="1">
        <name>Mg(2+)</name>
        <dbReference type="ChEBI" id="CHEBI:18420"/>
    </cofactor>
</comment>
<comment type="cofactor">
    <cofactor evidence="2">
        <name>Zn(2+)</name>
        <dbReference type="ChEBI" id="CHEBI:29105"/>
    </cofactor>
</comment>
<dbReference type="PANTHER" id="PTHR42904">
    <property type="entry name" value="NUDIX HYDROLASE, NUDC SUBFAMILY"/>
    <property type="match status" value="1"/>
</dbReference>
<evidence type="ECO:0000256" key="5">
    <source>
        <dbReference type="ARBA" id="ARBA00022723"/>
    </source>
</evidence>
<evidence type="ECO:0000256" key="4">
    <source>
        <dbReference type="ARBA" id="ARBA00012381"/>
    </source>
</evidence>
<dbReference type="EMBL" id="KF540245">
    <property type="protein sequence ID" value="AIF26751.1"/>
    <property type="molecule type" value="Genomic_DNA"/>
</dbReference>
<dbReference type="GO" id="GO:0005829">
    <property type="term" value="C:cytosol"/>
    <property type="evidence" value="ECO:0007669"/>
    <property type="project" value="TreeGrafter"/>
</dbReference>
<evidence type="ECO:0000313" key="11">
    <source>
        <dbReference type="EMBL" id="AIF26751.1"/>
    </source>
</evidence>
<evidence type="ECO:0000259" key="10">
    <source>
        <dbReference type="PROSITE" id="PS51462"/>
    </source>
</evidence>
<dbReference type="InterPro" id="IPR049734">
    <property type="entry name" value="NudC-like_C"/>
</dbReference>
<evidence type="ECO:0000256" key="9">
    <source>
        <dbReference type="ARBA" id="ARBA00023679"/>
    </source>
</evidence>
<dbReference type="InterPro" id="IPR015797">
    <property type="entry name" value="NUDIX_hydrolase-like_dom_sf"/>
</dbReference>
<reference evidence="11" key="1">
    <citation type="submission" date="2013-08" db="EMBL/GenBank/DDBJ databases">
        <title>Comparison of modified E. coli strains.</title>
        <authorList>
            <person name="Juergensen J."/>
            <person name="Bonge A."/>
            <person name="Streit W.R."/>
        </authorList>
    </citation>
    <scope>NUCLEOTIDE SEQUENCE</scope>
</reference>
<dbReference type="GO" id="GO:0046872">
    <property type="term" value="F:metal ion binding"/>
    <property type="evidence" value="ECO:0007669"/>
    <property type="project" value="UniProtKB-KW"/>
</dbReference>
<dbReference type="Pfam" id="PF00293">
    <property type="entry name" value="NUDIX"/>
    <property type="match status" value="1"/>
</dbReference>
<evidence type="ECO:0000256" key="8">
    <source>
        <dbReference type="ARBA" id="ARBA00023027"/>
    </source>
</evidence>
<evidence type="ECO:0000256" key="1">
    <source>
        <dbReference type="ARBA" id="ARBA00001946"/>
    </source>
</evidence>
<dbReference type="GO" id="GO:0035529">
    <property type="term" value="F:NADH pyrophosphatase activity"/>
    <property type="evidence" value="ECO:0007669"/>
    <property type="project" value="TreeGrafter"/>
</dbReference>
<dbReference type="Gene3D" id="3.90.79.20">
    <property type="match status" value="1"/>
</dbReference>
<dbReference type="InterPro" id="IPR050241">
    <property type="entry name" value="NAD-cap_RNA_hydrolase_NudC"/>
</dbReference>
<dbReference type="InterPro" id="IPR000086">
    <property type="entry name" value="NUDIX_hydrolase_dom"/>
</dbReference>
<sequence length="252" mass="28676">MSNEFNQMQNAYLIYRGRDVLVDAVTGEYTQLEMPSGDVRGKATDLTAGLAAVEVGDDFVAPEGTRFLLMREYFADRDDEAATPVARMKGLLNWRMSTKYCCNCGTELEEDAVETALKCPKCGRIHYPRVEPCVITIVEKDDQILLLRHTQRNQDLWCCLAGFIEVGESLEHGLKREILEETGLEVENIRYMGSQSWPFPDQLMVAFYATYKSGELKVQENEILEARWFPKDSIPVSPQPGSISWKLIHYAF</sequence>
<evidence type="ECO:0000256" key="2">
    <source>
        <dbReference type="ARBA" id="ARBA00001947"/>
    </source>
</evidence>
<feature type="domain" description="Nudix hydrolase" evidence="10">
    <location>
        <begin position="128"/>
        <end position="252"/>
    </location>
</feature>
<dbReference type="GO" id="GO:0019677">
    <property type="term" value="P:NAD+ catabolic process"/>
    <property type="evidence" value="ECO:0007669"/>
    <property type="project" value="TreeGrafter"/>
</dbReference>
<dbReference type="SUPFAM" id="SSF55811">
    <property type="entry name" value="Nudix"/>
    <property type="match status" value="1"/>
</dbReference>
<organism evidence="11">
    <name type="scientific">uncultured bacterium fosmid pJB89E1</name>
    <dbReference type="NCBI Taxonomy" id="1478073"/>
    <lineage>
        <taxon>Bacteria</taxon>
        <taxon>environmental samples</taxon>
    </lineage>
</organism>